<organism evidence="2 3">
    <name type="scientific">Saccharomyces mikatae IFO 1815</name>
    <dbReference type="NCBI Taxonomy" id="226126"/>
    <lineage>
        <taxon>Eukaryota</taxon>
        <taxon>Fungi</taxon>
        <taxon>Dikarya</taxon>
        <taxon>Ascomycota</taxon>
        <taxon>Saccharomycotina</taxon>
        <taxon>Saccharomycetes</taxon>
        <taxon>Saccharomycetales</taxon>
        <taxon>Saccharomycetaceae</taxon>
        <taxon>Saccharomyces</taxon>
    </lineage>
</organism>
<evidence type="ECO:0000259" key="1">
    <source>
        <dbReference type="PROSITE" id="PS50141"/>
    </source>
</evidence>
<evidence type="ECO:0000313" key="2">
    <source>
        <dbReference type="EMBL" id="CAI4039054.1"/>
    </source>
</evidence>
<dbReference type="GO" id="GO:0003723">
    <property type="term" value="F:RNA binding"/>
    <property type="evidence" value="ECO:0007669"/>
    <property type="project" value="InterPro"/>
</dbReference>
<accession>A0AA35IY42</accession>
<dbReference type="GeneID" id="80918265"/>
<sequence length="385" mass="44022">MLSEDELGDRISTRVINEYSKLKPICRPVTRPTGVKEWTVLAGIVAINRKNDTNNIDVLSMATGVKAMPDSELRRSGGKILHDCHAEILALRGLNTVLLNHIKEYNPANGSDFIQSNDETPPRFKLKDNWELALYISKLPCGDASIDFLNDNCKNDHDFPKIEDDDEFQYVNSSVKTILRGNLNFNRKNVVRTKPGRYDSNITLSKSCSDKLLMKRLSSILNALNYELFVQPVFLKYVVIPGLENEVKHVLKQSFHDRLPNANHETIFMSCNTSFYDDKAGEEDVPSLMCSIKLFMNDHTNEEAILNGVKNGFYTKSSKPLRKHCQSLVSRFAQWELFKQIRPEYEGMSYLQFKSSQKRRTRLIIAIKDILSPDGWIPTKIDDVQ</sequence>
<evidence type="ECO:0000313" key="3">
    <source>
        <dbReference type="Proteomes" id="UP001161438"/>
    </source>
</evidence>
<name>A0AA35IY42_SACMI</name>
<dbReference type="PANTHER" id="PTHR47803:SF1">
    <property type="entry name" value="TRNA-SPECIFIC ADENOSINE DEAMINASE 1"/>
    <property type="match status" value="1"/>
</dbReference>
<dbReference type="InterPro" id="IPR002466">
    <property type="entry name" value="A_deamin"/>
</dbReference>
<gene>
    <name evidence="2" type="primary">SMKI07G0210</name>
    <name evidence="2" type="ORF">SMKI_07G0210</name>
</gene>
<dbReference type="SMART" id="SM00552">
    <property type="entry name" value="ADEAMc"/>
    <property type="match status" value="1"/>
</dbReference>
<dbReference type="InterPro" id="IPR042935">
    <property type="entry name" value="Tad1"/>
</dbReference>
<feature type="domain" description="A to I editase" evidence="1">
    <location>
        <begin position="60"/>
        <end position="276"/>
    </location>
</feature>
<dbReference type="EMBL" id="OX365763">
    <property type="protein sequence ID" value="CAI4039054.1"/>
    <property type="molecule type" value="Genomic_DNA"/>
</dbReference>
<proteinExistence type="predicted"/>
<dbReference type="GO" id="GO:0043829">
    <property type="term" value="F:tRNA-specific adenosine-37 deaminase activity"/>
    <property type="evidence" value="ECO:0007669"/>
    <property type="project" value="TreeGrafter"/>
</dbReference>
<reference evidence="2" key="1">
    <citation type="submission" date="2022-10" db="EMBL/GenBank/DDBJ databases">
        <authorList>
            <person name="Byrne P K."/>
        </authorList>
    </citation>
    <scope>NUCLEOTIDE SEQUENCE</scope>
    <source>
        <strain evidence="2">IFO1815</strain>
    </source>
</reference>
<dbReference type="AlphaFoldDB" id="A0AA35IY42"/>
<keyword evidence="3" id="KW-1185">Reference proteome</keyword>
<protein>
    <recommendedName>
        <fullName evidence="1">A to I editase domain-containing protein</fullName>
    </recommendedName>
</protein>
<dbReference type="Pfam" id="PF02137">
    <property type="entry name" value="A_deamin"/>
    <property type="match status" value="1"/>
</dbReference>
<dbReference type="Proteomes" id="UP001161438">
    <property type="component" value="Chromosome 7"/>
</dbReference>
<dbReference type="GO" id="GO:0002100">
    <property type="term" value="P:tRNA wobble adenosine to inosine editing"/>
    <property type="evidence" value="ECO:0007669"/>
    <property type="project" value="InterPro"/>
</dbReference>
<dbReference type="PROSITE" id="PS50141">
    <property type="entry name" value="A_DEAMIN_EDITASE"/>
    <property type="match status" value="1"/>
</dbReference>
<dbReference type="RefSeq" id="XP_056082169.1">
    <property type="nucleotide sequence ID" value="XM_056222483.1"/>
</dbReference>
<dbReference type="PANTHER" id="PTHR47803">
    <property type="entry name" value="TRNA-SPECIFIC ADENOSINE DEAMINASE 1"/>
    <property type="match status" value="1"/>
</dbReference>